<dbReference type="InterPro" id="IPR011009">
    <property type="entry name" value="Kinase-like_dom_sf"/>
</dbReference>
<accession>A0A0N1P9W1</accession>
<dbReference type="EMBL" id="LJSK01000347">
    <property type="protein sequence ID" value="KPI83625.1"/>
    <property type="molecule type" value="Genomic_DNA"/>
</dbReference>
<keyword evidence="8" id="KW-1185">Reference proteome</keyword>
<dbReference type="OrthoDB" id="266718at2759"/>
<dbReference type="SMART" id="SM00220">
    <property type="entry name" value="S_TKc"/>
    <property type="match status" value="1"/>
</dbReference>
<evidence type="ECO:0000256" key="3">
    <source>
        <dbReference type="ARBA" id="ARBA00022777"/>
    </source>
</evidence>
<dbReference type="PROSITE" id="PS00108">
    <property type="entry name" value="PROTEIN_KINASE_ST"/>
    <property type="match status" value="1"/>
</dbReference>
<dbReference type="InterPro" id="IPR000719">
    <property type="entry name" value="Prot_kinase_dom"/>
</dbReference>
<feature type="region of interest" description="Disordered" evidence="5">
    <location>
        <begin position="325"/>
        <end position="376"/>
    </location>
</feature>
<evidence type="ECO:0000259" key="6">
    <source>
        <dbReference type="PROSITE" id="PS50011"/>
    </source>
</evidence>
<feature type="region of interest" description="Disordered" evidence="5">
    <location>
        <begin position="390"/>
        <end position="447"/>
    </location>
</feature>
<keyword evidence="2" id="KW-0547">Nucleotide-binding</keyword>
<feature type="compositionally biased region" description="Polar residues" evidence="5">
    <location>
        <begin position="223"/>
        <end position="239"/>
    </location>
</feature>
<feature type="region of interest" description="Disordered" evidence="5">
    <location>
        <begin position="1103"/>
        <end position="1129"/>
    </location>
</feature>
<name>A0A0N1P9W1_LEPSE</name>
<reference evidence="7 8" key="1">
    <citation type="journal article" date="2015" name="PLoS Pathog.">
        <title>Leptomonas seymouri: Adaptations to the Dixenous Life Cycle Analyzed by Genome Sequencing, Transcriptome Profiling and Co-infection with Leishmania donovani.</title>
        <authorList>
            <person name="Kraeva N."/>
            <person name="Butenko A."/>
            <person name="Hlavacova J."/>
            <person name="Kostygov A."/>
            <person name="Myskova J."/>
            <person name="Grybchuk D."/>
            <person name="Lestinova T."/>
            <person name="Votypka J."/>
            <person name="Volf P."/>
            <person name="Opperdoes F."/>
            <person name="Flegontov P."/>
            <person name="Lukes J."/>
            <person name="Yurchenko V."/>
        </authorList>
    </citation>
    <scope>NUCLEOTIDE SEQUENCE [LARGE SCALE GENOMIC DNA]</scope>
    <source>
        <strain evidence="7 8">ATCC 30220</strain>
    </source>
</reference>
<feature type="compositionally biased region" description="Polar residues" evidence="5">
    <location>
        <begin position="164"/>
        <end position="178"/>
    </location>
</feature>
<dbReference type="CDD" id="cd06606">
    <property type="entry name" value="STKc_MAPKKK"/>
    <property type="match status" value="1"/>
</dbReference>
<gene>
    <name evidence="7" type="ORF">ABL78_7339</name>
</gene>
<dbReference type="PANTHER" id="PTHR48016">
    <property type="entry name" value="MAP KINASE KINASE KINASE SSK2-RELATED-RELATED"/>
    <property type="match status" value="1"/>
</dbReference>
<dbReference type="InterPro" id="IPR050538">
    <property type="entry name" value="MAP_kinase_kinase_kinase"/>
</dbReference>
<feature type="compositionally biased region" description="Basic residues" evidence="5">
    <location>
        <begin position="854"/>
        <end position="869"/>
    </location>
</feature>
<keyword evidence="3" id="KW-0418">Kinase</keyword>
<dbReference type="InterPro" id="IPR008271">
    <property type="entry name" value="Ser/Thr_kinase_AS"/>
</dbReference>
<feature type="region of interest" description="Disordered" evidence="5">
    <location>
        <begin position="848"/>
        <end position="915"/>
    </location>
</feature>
<keyword evidence="4" id="KW-0067">ATP-binding</keyword>
<evidence type="ECO:0000313" key="7">
    <source>
        <dbReference type="EMBL" id="KPI83625.1"/>
    </source>
</evidence>
<dbReference type="Pfam" id="PF00069">
    <property type="entry name" value="Pkinase"/>
    <property type="match status" value="1"/>
</dbReference>
<keyword evidence="1" id="KW-0808">Transferase</keyword>
<evidence type="ECO:0000256" key="2">
    <source>
        <dbReference type="ARBA" id="ARBA00022741"/>
    </source>
</evidence>
<feature type="compositionally biased region" description="Polar residues" evidence="5">
    <location>
        <begin position="345"/>
        <end position="360"/>
    </location>
</feature>
<feature type="domain" description="Protein kinase" evidence="6">
    <location>
        <begin position="456"/>
        <end position="758"/>
    </location>
</feature>
<feature type="compositionally biased region" description="Polar residues" evidence="5">
    <location>
        <begin position="390"/>
        <end position="402"/>
    </location>
</feature>
<dbReference type="OMA" id="IICMKEI"/>
<evidence type="ECO:0000256" key="4">
    <source>
        <dbReference type="ARBA" id="ARBA00022840"/>
    </source>
</evidence>
<evidence type="ECO:0000256" key="1">
    <source>
        <dbReference type="ARBA" id="ARBA00022679"/>
    </source>
</evidence>
<evidence type="ECO:0000313" key="8">
    <source>
        <dbReference type="Proteomes" id="UP000038009"/>
    </source>
</evidence>
<dbReference type="VEuPathDB" id="TriTrypDB:Lsey_0347_0050"/>
<dbReference type="Proteomes" id="UP000038009">
    <property type="component" value="Unassembled WGS sequence"/>
</dbReference>
<evidence type="ECO:0000256" key="5">
    <source>
        <dbReference type="SAM" id="MobiDB-lite"/>
    </source>
</evidence>
<dbReference type="AlphaFoldDB" id="A0A0N1P9W1"/>
<comment type="caution">
    <text evidence="7">The sequence shown here is derived from an EMBL/GenBank/DDBJ whole genome shotgun (WGS) entry which is preliminary data.</text>
</comment>
<organism evidence="7 8">
    <name type="scientific">Leptomonas seymouri</name>
    <dbReference type="NCBI Taxonomy" id="5684"/>
    <lineage>
        <taxon>Eukaryota</taxon>
        <taxon>Discoba</taxon>
        <taxon>Euglenozoa</taxon>
        <taxon>Kinetoplastea</taxon>
        <taxon>Metakinetoplastina</taxon>
        <taxon>Trypanosomatida</taxon>
        <taxon>Trypanosomatidae</taxon>
        <taxon>Leishmaniinae</taxon>
        <taxon>Leptomonas</taxon>
    </lineage>
</organism>
<dbReference type="SUPFAM" id="SSF56112">
    <property type="entry name" value="Protein kinase-like (PK-like)"/>
    <property type="match status" value="1"/>
</dbReference>
<feature type="compositionally biased region" description="Low complexity" evidence="5">
    <location>
        <begin position="333"/>
        <end position="344"/>
    </location>
</feature>
<proteinExistence type="predicted"/>
<dbReference type="PROSITE" id="PS50011">
    <property type="entry name" value="PROTEIN_KINASE_DOM"/>
    <property type="match status" value="1"/>
</dbReference>
<dbReference type="Gene3D" id="3.30.200.20">
    <property type="entry name" value="Phosphorylase Kinase, domain 1"/>
    <property type="match status" value="1"/>
</dbReference>
<feature type="region of interest" description="Disordered" evidence="5">
    <location>
        <begin position="117"/>
        <end position="310"/>
    </location>
</feature>
<protein>
    <recommendedName>
        <fullName evidence="6">Protein kinase domain-containing protein</fullName>
    </recommendedName>
</protein>
<dbReference type="GO" id="GO:0005524">
    <property type="term" value="F:ATP binding"/>
    <property type="evidence" value="ECO:0007669"/>
    <property type="project" value="UniProtKB-KW"/>
</dbReference>
<dbReference type="PANTHER" id="PTHR48016:SF56">
    <property type="entry name" value="MAPKK KINASE"/>
    <property type="match status" value="1"/>
</dbReference>
<dbReference type="GO" id="GO:0004672">
    <property type="term" value="F:protein kinase activity"/>
    <property type="evidence" value="ECO:0007669"/>
    <property type="project" value="InterPro"/>
</dbReference>
<sequence>MSQPASSSFLAVRKRVIASPRNLQDLRLPHTSVETGNNELYAMGFVPPFSVVTTSSPSQLQLLTPELNGRHLGSPGTAWPLSANLLPESNKYSCANYTNRVKAPPDLEIVSPLAANRPSVNGSVRGSLPDLVTRKDTPTSSVNASAERRAPSPSSNGGGRSSAFTPTFENPSNTSSGTPRRVPASAFGELKLTPPPKAPRSYSRCRGGSRDSIPPPRPYLGSSLRTAAQSTNLESPTRQASRELSPLLQQPQHRVDSMGLTHPGDVAGDCDVPHVDPIQSEPQTSRSAEERHSAHTRPIPFSTPSAPITPAFALDHRGAQTGSILSTISQSGPTNTAATLATPLSRGNHQSNSNGNATHTPSHRTHEAKGKSSRAPRLASHLFLDNPTSESMALTSSLQSPALTEAKRRGSRSSSGHGRSRSSRGSSESRVSFSTESSNAALSPVYGASRPNALNFARGELIGKGSFGAVYRGMQRNTNRIICMKEIRLPGAMEELQGQGQQQAGMTPGDTNPLATVSTPLPQAPAVDKKEKAPLLKQMESVRRELTLLRQLNHPNIVKYLSDEIVDDHLRIYMEYVSGGSVASAVKMYGRFEEPQGAALCYQLLQGLAYLHSRGIIHRDLKGDNLLLETSSELKIADFGTAKNIIASATMTANIVGTAYFMAPEVLRPDGVVGPPADIWSAGCCLIEMLTGKPPLSDIPNQYSVMMAIAGSPKVPLDKYIPVDNTWSSEVLDFIKQCLRLNPASRPTAQELMHHPWIKKYCNSEVAQNAVAPALVSASLATPTVHPVERLQNPSSWGLLRGDAAAVPVSPDAVVITTPDIASSGSPALFPRTQSRCCSGDKKDLSCIATPRERKSKKDKRSGASRRQHSREPVGETCSGADGGRVEGAISKDASLPPSPQPAAGSRPSDDIPTPIPFCNHLVNATGTGFTPNFAKLSADIHSKSFDAAGASNLSAKEEDCPQSFTYEFTPSGAGIVVELAGQASGTFLPAIPGTSSSTSAAAQLANVANSVDGLRGGRFARHFNVNSSPDDTRAYHCLHSDSFVSRDAKRLGKALYLDAHDYGRDAVDGSVQYGSSARIQLSESGLECGVYSTLDCLTAPPTTEDLPLSTTSRRSTSKRVGRGVPPPS</sequence>
<feature type="compositionally biased region" description="Low complexity" evidence="5">
    <location>
        <begin position="412"/>
        <end position="438"/>
    </location>
</feature>
<dbReference type="Gene3D" id="1.10.510.10">
    <property type="entry name" value="Transferase(Phosphotransferase) domain 1"/>
    <property type="match status" value="1"/>
</dbReference>